<dbReference type="FunCoup" id="A0A409WFT3">
    <property type="interactions" value="26"/>
</dbReference>
<dbReference type="PANTHER" id="PTHR31685:SF3">
    <property type="entry name" value="INTEGRAL MEMBRANE PROTEIN (AFU_ORTHOLOGUE AFUA_6G12730)"/>
    <property type="match status" value="1"/>
</dbReference>
<feature type="signal peptide" evidence="2">
    <location>
        <begin position="1"/>
        <end position="21"/>
    </location>
</feature>
<keyword evidence="1" id="KW-0472">Membrane</keyword>
<dbReference type="Proteomes" id="UP000283269">
    <property type="component" value="Unassembled WGS sequence"/>
</dbReference>
<comment type="caution">
    <text evidence="5">The sequence shown here is derived from an EMBL/GenBank/DDBJ whole genome shotgun (WGS) entry which is preliminary data.</text>
</comment>
<keyword evidence="2" id="KW-0732">Signal</keyword>
<keyword evidence="6" id="KW-1185">Reference proteome</keyword>
<dbReference type="Pfam" id="PF10348">
    <property type="entry name" value="DUF2427"/>
    <property type="match status" value="1"/>
</dbReference>
<evidence type="ECO:0000256" key="2">
    <source>
        <dbReference type="SAM" id="SignalP"/>
    </source>
</evidence>
<feature type="transmembrane region" description="Helical" evidence="1">
    <location>
        <begin position="157"/>
        <end position="181"/>
    </location>
</feature>
<organism evidence="5 6">
    <name type="scientific">Psilocybe cyanescens</name>
    <dbReference type="NCBI Taxonomy" id="93625"/>
    <lineage>
        <taxon>Eukaryota</taxon>
        <taxon>Fungi</taxon>
        <taxon>Dikarya</taxon>
        <taxon>Basidiomycota</taxon>
        <taxon>Agaricomycotina</taxon>
        <taxon>Agaricomycetes</taxon>
        <taxon>Agaricomycetidae</taxon>
        <taxon>Agaricales</taxon>
        <taxon>Agaricineae</taxon>
        <taxon>Strophariaceae</taxon>
        <taxon>Psilocybe</taxon>
    </lineage>
</organism>
<dbReference type="InterPro" id="IPR018825">
    <property type="entry name" value="DUF2427"/>
</dbReference>
<evidence type="ECO:0000256" key="1">
    <source>
        <dbReference type="SAM" id="Phobius"/>
    </source>
</evidence>
<dbReference type="Pfam" id="PF10355">
    <property type="entry name" value="Ytp1"/>
    <property type="match status" value="2"/>
</dbReference>
<keyword evidence="1" id="KW-1133">Transmembrane helix</keyword>
<evidence type="ECO:0000259" key="4">
    <source>
        <dbReference type="Pfam" id="PF10355"/>
    </source>
</evidence>
<dbReference type="InterPro" id="IPR018827">
    <property type="entry name" value="YTP1_C"/>
</dbReference>
<feature type="transmembrane region" description="Helical" evidence="1">
    <location>
        <begin position="381"/>
        <end position="398"/>
    </location>
</feature>
<feature type="domain" description="Protein YTP1-like C-terminal" evidence="4">
    <location>
        <begin position="518"/>
        <end position="617"/>
    </location>
</feature>
<feature type="transmembrane region" description="Helical" evidence="1">
    <location>
        <begin position="564"/>
        <end position="583"/>
    </location>
</feature>
<dbReference type="OrthoDB" id="4005299at2759"/>
<feature type="transmembrane region" description="Helical" evidence="1">
    <location>
        <begin position="524"/>
        <end position="544"/>
    </location>
</feature>
<feature type="domain" description="DUF2427" evidence="3">
    <location>
        <begin position="77"/>
        <end position="163"/>
    </location>
</feature>
<feature type="domain" description="Protein YTP1-like C-terminal" evidence="4">
    <location>
        <begin position="317"/>
        <end position="500"/>
    </location>
</feature>
<protein>
    <recommendedName>
        <fullName evidence="7">Protein YTP1-like C-terminal domain-containing protein</fullName>
    </recommendedName>
</protein>
<dbReference type="InParanoid" id="A0A409WFT3"/>
<dbReference type="PANTHER" id="PTHR31685">
    <property type="entry name" value="INTEGRAL MEMBRANE PROTEIN (AFU_ORTHOLOGUE AFUA_6G12730)-RELATED"/>
    <property type="match status" value="1"/>
</dbReference>
<feature type="chain" id="PRO_5019377220" description="Protein YTP1-like C-terminal domain-containing protein" evidence="2">
    <location>
        <begin position="22"/>
        <end position="634"/>
    </location>
</feature>
<evidence type="ECO:0000313" key="6">
    <source>
        <dbReference type="Proteomes" id="UP000283269"/>
    </source>
</evidence>
<dbReference type="AlphaFoldDB" id="A0A409WFT3"/>
<feature type="transmembrane region" description="Helical" evidence="1">
    <location>
        <begin position="84"/>
        <end position="105"/>
    </location>
</feature>
<sequence>MPHLRWVIVLPLLCIALCVLAVPSSDHPSSLAIRDGHEHQHAHGVPLLELNETQVIMYHAPTPPSYYTLDFEDEGYQKRHKGLMIFHGIFMCLAFFVSLPVGIALRSVNHAAHSLATFSFYVFCVLGCAASGLYRKLTPNMYEGPGTALGAVHGSQGYYLILVAISLSTLDIIAAIQRFIAFLKSPDKSLKTFWRHVVRKEEIDFGASPEYVGLIADEPEDFTTPKTFRHSVEMHDVELNDIDRSHTEQWADAVHRHQKNYSMASEATVFGTHSPGHSQDTLHDSKSRPKSLSRFERLQSIGRIAFATVERTLVAGGFAQLLLGIVTYSAGGCRENYLNGCLAHLIKGGIFWCYGLLTFARFLGSYADRGWAWNRSPSGDSYTAEFLESFVIFLYGATNTWMERFGANPGDPFTTKQIQHISIAVMFCFAGLVGMGIESKRIRKWLASSAFSLSSHSDVLQEAVVEPLSYIGSFNPFPALVIGVTGAAMAAHAQTYLFQASECPDSLCRNLIVVEIQQVQIHSLWGNLLMAFSVLRCLTYFFLWLGPPQSILPSRPPTEALGSFFLACGGLVFMFSTEEVTIAAMRRGRDDVMMFLNLAVALTCLAFCWTLFVVGFKGWIKSQTQPSVTYRHAA</sequence>
<gene>
    <name evidence="5" type="ORF">CVT25_010960</name>
</gene>
<reference evidence="5 6" key="1">
    <citation type="journal article" date="2018" name="Evol. Lett.">
        <title>Horizontal gene cluster transfer increased hallucinogenic mushroom diversity.</title>
        <authorList>
            <person name="Reynolds H.T."/>
            <person name="Vijayakumar V."/>
            <person name="Gluck-Thaler E."/>
            <person name="Korotkin H.B."/>
            <person name="Matheny P.B."/>
            <person name="Slot J.C."/>
        </authorList>
    </citation>
    <scope>NUCLEOTIDE SEQUENCE [LARGE SCALE GENOMIC DNA]</scope>
    <source>
        <strain evidence="5 6">2631</strain>
    </source>
</reference>
<evidence type="ECO:0000313" key="5">
    <source>
        <dbReference type="EMBL" id="PPQ77379.1"/>
    </source>
</evidence>
<evidence type="ECO:0000259" key="3">
    <source>
        <dbReference type="Pfam" id="PF10348"/>
    </source>
</evidence>
<feature type="transmembrane region" description="Helical" evidence="1">
    <location>
        <begin position="418"/>
        <end position="437"/>
    </location>
</feature>
<accession>A0A409WFT3</accession>
<proteinExistence type="predicted"/>
<dbReference type="EMBL" id="NHYD01003440">
    <property type="protein sequence ID" value="PPQ77379.1"/>
    <property type="molecule type" value="Genomic_DNA"/>
</dbReference>
<feature type="transmembrane region" description="Helical" evidence="1">
    <location>
        <begin position="337"/>
        <end position="360"/>
    </location>
</feature>
<keyword evidence="1" id="KW-0812">Transmembrane</keyword>
<feature type="transmembrane region" description="Helical" evidence="1">
    <location>
        <begin position="117"/>
        <end position="137"/>
    </location>
</feature>
<name>A0A409WFT3_PSICY</name>
<feature type="transmembrane region" description="Helical" evidence="1">
    <location>
        <begin position="313"/>
        <end position="331"/>
    </location>
</feature>
<evidence type="ECO:0008006" key="7">
    <source>
        <dbReference type="Google" id="ProtNLM"/>
    </source>
</evidence>
<feature type="transmembrane region" description="Helical" evidence="1">
    <location>
        <begin position="595"/>
        <end position="620"/>
    </location>
</feature>
<dbReference type="STRING" id="93625.A0A409WFT3"/>